<evidence type="ECO:0000313" key="2">
    <source>
        <dbReference type="EMBL" id="OWJ66446.1"/>
    </source>
</evidence>
<dbReference type="AlphaFoldDB" id="A0A211ZMN8"/>
<evidence type="ECO:0000256" key="1">
    <source>
        <dbReference type="SAM" id="Phobius"/>
    </source>
</evidence>
<dbReference type="RefSeq" id="WP_088151797.1">
    <property type="nucleotide sequence ID" value="NZ_NHON01000024.1"/>
</dbReference>
<proteinExistence type="predicted"/>
<keyword evidence="1" id="KW-1133">Transmembrane helix</keyword>
<feature type="transmembrane region" description="Helical" evidence="1">
    <location>
        <begin position="105"/>
        <end position="122"/>
    </location>
</feature>
<organism evidence="2 3">
    <name type="scientific">Inquilinus limosus</name>
    <dbReference type="NCBI Taxonomy" id="171674"/>
    <lineage>
        <taxon>Bacteria</taxon>
        <taxon>Pseudomonadati</taxon>
        <taxon>Pseudomonadota</taxon>
        <taxon>Alphaproteobacteria</taxon>
        <taxon>Rhodospirillales</taxon>
        <taxon>Rhodospirillaceae</taxon>
        <taxon>Inquilinus</taxon>
    </lineage>
</organism>
<feature type="transmembrane region" description="Helical" evidence="1">
    <location>
        <begin position="79"/>
        <end position="99"/>
    </location>
</feature>
<accession>A0A211ZMN8</accession>
<dbReference type="OrthoDB" id="5005871at2"/>
<gene>
    <name evidence="2" type="ORF">BWR60_14825</name>
</gene>
<feature type="transmembrane region" description="Helical" evidence="1">
    <location>
        <begin position="47"/>
        <end position="72"/>
    </location>
</feature>
<dbReference type="EMBL" id="NHON01000024">
    <property type="protein sequence ID" value="OWJ66446.1"/>
    <property type="molecule type" value="Genomic_DNA"/>
</dbReference>
<dbReference type="Proteomes" id="UP000196655">
    <property type="component" value="Unassembled WGS sequence"/>
</dbReference>
<evidence type="ECO:0000313" key="3">
    <source>
        <dbReference type="Proteomes" id="UP000196655"/>
    </source>
</evidence>
<keyword evidence="1" id="KW-0812">Transmembrane</keyword>
<keyword evidence="1" id="KW-0472">Membrane</keyword>
<comment type="caution">
    <text evidence="2">The sequence shown here is derived from an EMBL/GenBank/DDBJ whole genome shotgun (WGS) entry which is preliminary data.</text>
</comment>
<sequence>MSDGLLLAAALLLIVTAAVHSVAGERRLIGPVLARRDGILKSPLARFILRFAWHITSVAWAVVALILAALVLDPAAVRWWAAAGTGAAFTAIGAFTALSSRGRHIGWPLLLGIGLTALASLLV</sequence>
<keyword evidence="3" id="KW-1185">Reference proteome</keyword>
<name>A0A211ZMN8_9PROT</name>
<protein>
    <submittedName>
        <fullName evidence="2">Uncharacterized protein</fullName>
    </submittedName>
</protein>
<reference evidence="3" key="1">
    <citation type="submission" date="2017-05" db="EMBL/GenBank/DDBJ databases">
        <authorList>
            <person name="Macchi M."/>
            <person name="Festa S."/>
            <person name="Coppotelli B.M."/>
            <person name="Morelli I.S."/>
        </authorList>
    </citation>
    <scope>NUCLEOTIDE SEQUENCE [LARGE SCALE GENOMIC DNA]</scope>
    <source>
        <strain evidence="3">I</strain>
    </source>
</reference>